<dbReference type="Proteomes" id="UP001216674">
    <property type="component" value="Unassembled WGS sequence"/>
</dbReference>
<protein>
    <submittedName>
        <fullName evidence="2">Alpha/beta hydrolase</fullName>
    </submittedName>
</protein>
<dbReference type="Gene3D" id="3.40.50.1820">
    <property type="entry name" value="alpha/beta hydrolase"/>
    <property type="match status" value="1"/>
</dbReference>
<dbReference type="EMBL" id="JARJLM010000107">
    <property type="protein sequence ID" value="MDF3832522.1"/>
    <property type="molecule type" value="Genomic_DNA"/>
</dbReference>
<evidence type="ECO:0000259" key="1">
    <source>
        <dbReference type="Pfam" id="PF00561"/>
    </source>
</evidence>
<proteinExistence type="predicted"/>
<dbReference type="InterPro" id="IPR029058">
    <property type="entry name" value="AB_hydrolase_fold"/>
</dbReference>
<name>A0ABT6AIT2_9BURK</name>
<feature type="domain" description="AB hydrolase-1" evidence="1">
    <location>
        <begin position="56"/>
        <end position="273"/>
    </location>
</feature>
<dbReference type="InterPro" id="IPR050266">
    <property type="entry name" value="AB_hydrolase_sf"/>
</dbReference>
<sequence length="294" mass="32669">MIEAISNALPVRREGVSFWFSNPKKEHVEMNRHLPPIQHPATGLGYVQHGSGPECVLVMHDWLGDHTSYDSVLPYLDGNAFTYVFVDLRGYGKSMQLTGAYTIQEVSADCLELADRLGWQRFHLIGHSMTGMAAQRIAADAPSRIKSAIAVCPISAAGNPLNEEALDFFASTGENDDAFRRLAKFVTGGLSDQWAEAKLRQNRKTVAPGCRPGYLDMLTKTNFVEDVRGLETPFLVLAGEKDPGLGEEAMKRTFLAWHPNARLLVIPNCGHYPMQECPPYFTTVIERFLRSKAD</sequence>
<accession>A0ABT6AIT2</accession>
<dbReference type="RefSeq" id="WP_276264120.1">
    <property type="nucleotide sequence ID" value="NZ_JARJLM010000107.1"/>
</dbReference>
<dbReference type="SUPFAM" id="SSF53474">
    <property type="entry name" value="alpha/beta-Hydrolases"/>
    <property type="match status" value="1"/>
</dbReference>
<evidence type="ECO:0000313" key="3">
    <source>
        <dbReference type="Proteomes" id="UP001216674"/>
    </source>
</evidence>
<dbReference type="PANTHER" id="PTHR43798">
    <property type="entry name" value="MONOACYLGLYCEROL LIPASE"/>
    <property type="match status" value="1"/>
</dbReference>
<organism evidence="2 3">
    <name type="scientific">Cupriavidus basilensis</name>
    <dbReference type="NCBI Taxonomy" id="68895"/>
    <lineage>
        <taxon>Bacteria</taxon>
        <taxon>Pseudomonadati</taxon>
        <taxon>Pseudomonadota</taxon>
        <taxon>Betaproteobacteria</taxon>
        <taxon>Burkholderiales</taxon>
        <taxon>Burkholderiaceae</taxon>
        <taxon>Cupriavidus</taxon>
    </lineage>
</organism>
<dbReference type="GO" id="GO:0016787">
    <property type="term" value="F:hydrolase activity"/>
    <property type="evidence" value="ECO:0007669"/>
    <property type="project" value="UniProtKB-KW"/>
</dbReference>
<evidence type="ECO:0000313" key="2">
    <source>
        <dbReference type="EMBL" id="MDF3832522.1"/>
    </source>
</evidence>
<dbReference type="InterPro" id="IPR000073">
    <property type="entry name" value="AB_hydrolase_1"/>
</dbReference>
<comment type="caution">
    <text evidence="2">The sequence shown here is derived from an EMBL/GenBank/DDBJ whole genome shotgun (WGS) entry which is preliminary data.</text>
</comment>
<dbReference type="Pfam" id="PF00561">
    <property type="entry name" value="Abhydrolase_1"/>
    <property type="match status" value="1"/>
</dbReference>
<reference evidence="2 3" key="1">
    <citation type="submission" date="2023-03" db="EMBL/GenBank/DDBJ databases">
        <title>Draft assemblies of triclosan tolerant bacteria isolated from returned activated sludge.</title>
        <authorList>
            <person name="Van Hamelsveld S."/>
        </authorList>
    </citation>
    <scope>NUCLEOTIDE SEQUENCE [LARGE SCALE GENOMIC DNA]</scope>
    <source>
        <strain evidence="2 3">GW210010_S58</strain>
    </source>
</reference>
<gene>
    <name evidence="2" type="ORF">P3W85_06120</name>
</gene>
<keyword evidence="3" id="KW-1185">Reference proteome</keyword>
<keyword evidence="2" id="KW-0378">Hydrolase</keyword>